<evidence type="ECO:0000313" key="3">
    <source>
        <dbReference type="Proteomes" id="UP001059380"/>
    </source>
</evidence>
<dbReference type="AlphaFoldDB" id="A0A9J7BR95"/>
<dbReference type="Proteomes" id="UP001059380">
    <property type="component" value="Chromosome"/>
</dbReference>
<keyword evidence="1" id="KW-1133">Transmembrane helix</keyword>
<keyword evidence="1" id="KW-0472">Membrane</keyword>
<dbReference type="EMBL" id="CP093313">
    <property type="protein sequence ID" value="UWZ85103.1"/>
    <property type="molecule type" value="Genomic_DNA"/>
</dbReference>
<dbReference type="RefSeq" id="WP_260794617.1">
    <property type="nucleotide sequence ID" value="NZ_CP093313.1"/>
</dbReference>
<keyword evidence="3" id="KW-1185">Reference proteome</keyword>
<organism evidence="2 3">
    <name type="scientific">Occallatibacter riparius</name>
    <dbReference type="NCBI Taxonomy" id="1002689"/>
    <lineage>
        <taxon>Bacteria</taxon>
        <taxon>Pseudomonadati</taxon>
        <taxon>Acidobacteriota</taxon>
        <taxon>Terriglobia</taxon>
        <taxon>Terriglobales</taxon>
        <taxon>Acidobacteriaceae</taxon>
        <taxon>Occallatibacter</taxon>
    </lineage>
</organism>
<evidence type="ECO:0000256" key="1">
    <source>
        <dbReference type="SAM" id="Phobius"/>
    </source>
</evidence>
<feature type="transmembrane region" description="Helical" evidence="1">
    <location>
        <begin position="46"/>
        <end position="68"/>
    </location>
</feature>
<reference evidence="2" key="1">
    <citation type="submission" date="2021-04" db="EMBL/GenBank/DDBJ databases">
        <title>Phylogenetic analysis of Acidobacteriaceae.</title>
        <authorList>
            <person name="Qiu L."/>
            <person name="Zhang Q."/>
        </authorList>
    </citation>
    <scope>NUCLEOTIDE SEQUENCE</scope>
    <source>
        <strain evidence="2">DSM 25168</strain>
    </source>
</reference>
<protein>
    <submittedName>
        <fullName evidence="2">Uncharacterized protein</fullName>
    </submittedName>
</protein>
<keyword evidence="1" id="KW-0812">Transmembrane</keyword>
<sequence length="202" mass="21654">MRDIAENRLPPNHPARLHLATCSPCFAEFRSFKAEADAARATRLKVLAWGLAACLVIALGVYGSRALLRKQLPQSAESGTQKQAGQLAAVDRTIDLYNHGTPRGGSEPSPLEAVSLPSALVHLRLILPRFSDPGNYVVAVSKDKAGTAIAARGSGKTVADGPRLVLEVPLDLRRAPAGSYFLATVRESDNGTYYYPLNVRGH</sequence>
<dbReference type="KEGG" id="orp:MOP44_03965"/>
<name>A0A9J7BR95_9BACT</name>
<proteinExistence type="predicted"/>
<evidence type="ECO:0000313" key="2">
    <source>
        <dbReference type="EMBL" id="UWZ85103.1"/>
    </source>
</evidence>
<gene>
    <name evidence="2" type="ORF">MOP44_03965</name>
</gene>
<accession>A0A9J7BR95</accession>